<protein>
    <submittedName>
        <fullName evidence="1">Macrolide ABC transporter ATP-binding protein</fullName>
    </submittedName>
</protein>
<gene>
    <name evidence="1" type="ORF">CS063_16675</name>
</gene>
<sequence length="243" mass="27000">MEAIIKVDNLKKIYIMGSEKVVALDDLSLEIEEGEICCLFGTSGSGKSTLLNMLAGLEKPTSGTILIKGCPIHKYDEVQLAKFRQRYIGFVFQAYNLIASLTALENVSLPLIFQGVPKRERDKRAIEMLKAVGLGDRLGHKPNEMSGGQQQRVSIARAFVNRPTILFADEPTGNLDTATTYEVMNIITGIAKEYKQTLIIVSHDLEIADYASKIVTMRNGNVEKIKYTLNQERGKGEKQYAIL</sequence>
<name>A0AC61D6C5_9FIRM</name>
<dbReference type="EMBL" id="PEDL01000037">
    <property type="protein sequence ID" value="PHV69264.1"/>
    <property type="molecule type" value="Genomic_DNA"/>
</dbReference>
<keyword evidence="1" id="KW-0547">Nucleotide-binding</keyword>
<keyword evidence="1" id="KW-0067">ATP-binding</keyword>
<reference evidence="1" key="1">
    <citation type="submission" date="2017-10" db="EMBL/GenBank/DDBJ databases">
        <title>Genome sequence of cellulolytic Lachnospiraceae bacterium XHS1971 isolated from hotspring sediment.</title>
        <authorList>
            <person name="Vasudevan G."/>
            <person name="Joshi A.J."/>
            <person name="Hivarkar S."/>
            <person name="Lanjekar V.B."/>
            <person name="Dhakephalkar P.K."/>
            <person name="Dagar S."/>
        </authorList>
    </citation>
    <scope>NUCLEOTIDE SEQUENCE</scope>
    <source>
        <strain evidence="1">XHS1971</strain>
    </source>
</reference>
<evidence type="ECO:0000313" key="2">
    <source>
        <dbReference type="Proteomes" id="UP000224460"/>
    </source>
</evidence>
<evidence type="ECO:0000313" key="1">
    <source>
        <dbReference type="EMBL" id="PHV69264.1"/>
    </source>
</evidence>
<dbReference type="Proteomes" id="UP000224460">
    <property type="component" value="Unassembled WGS sequence"/>
</dbReference>
<keyword evidence="2" id="KW-1185">Reference proteome</keyword>
<comment type="caution">
    <text evidence="1">The sequence shown here is derived from an EMBL/GenBank/DDBJ whole genome shotgun (WGS) entry which is preliminary data.</text>
</comment>
<proteinExistence type="predicted"/>
<organism evidence="1 2">
    <name type="scientific">Sporanaerobium hydrogeniformans</name>
    <dbReference type="NCBI Taxonomy" id="3072179"/>
    <lineage>
        <taxon>Bacteria</taxon>
        <taxon>Bacillati</taxon>
        <taxon>Bacillota</taxon>
        <taxon>Clostridia</taxon>
        <taxon>Lachnospirales</taxon>
        <taxon>Lachnospiraceae</taxon>
        <taxon>Sporanaerobium</taxon>
    </lineage>
</organism>
<accession>A0AC61D6C5</accession>